<gene>
    <name evidence="1" type="ORF">EFE23_07665</name>
</gene>
<evidence type="ECO:0000313" key="1">
    <source>
        <dbReference type="EMBL" id="RNL99966.1"/>
    </source>
</evidence>
<reference evidence="1 2" key="1">
    <citation type="submission" date="2018-11" db="EMBL/GenBank/DDBJ databases">
        <title>Micromonospora sp. PPF5-17, a new actinomycetes isolated from a hot spring soil.</title>
        <authorList>
            <person name="Thawai C."/>
        </authorList>
    </citation>
    <scope>NUCLEOTIDE SEQUENCE [LARGE SCALE GENOMIC DNA]</scope>
    <source>
        <strain evidence="1 2">PPF5-17</strain>
    </source>
</reference>
<evidence type="ECO:0000313" key="2">
    <source>
        <dbReference type="Proteomes" id="UP000280698"/>
    </source>
</evidence>
<sequence>MDLTPQEYRCADHDLDLTELVQEQLAERTPALMGRQGKQFRVIVTCPGGPGSSSHRLSFTGTVQSR</sequence>
<protein>
    <submittedName>
        <fullName evidence="1">Uncharacterized protein</fullName>
    </submittedName>
</protein>
<dbReference type="Proteomes" id="UP000280698">
    <property type="component" value="Unassembled WGS sequence"/>
</dbReference>
<accession>A0ABX9WIJ7</accession>
<dbReference type="EMBL" id="RJLN01000015">
    <property type="protein sequence ID" value="RNL99966.1"/>
    <property type="molecule type" value="Genomic_DNA"/>
</dbReference>
<proteinExistence type="predicted"/>
<name>A0ABX9WIJ7_9ACTN</name>
<organism evidence="1 2">
    <name type="scientific">Micromonospora solifontis</name>
    <dbReference type="NCBI Taxonomy" id="2487138"/>
    <lineage>
        <taxon>Bacteria</taxon>
        <taxon>Bacillati</taxon>
        <taxon>Actinomycetota</taxon>
        <taxon>Actinomycetes</taxon>
        <taxon>Micromonosporales</taxon>
        <taxon>Micromonosporaceae</taxon>
        <taxon>Micromonospora</taxon>
    </lineage>
</organism>
<dbReference type="RefSeq" id="WP_123240204.1">
    <property type="nucleotide sequence ID" value="NZ_JAAHBY010000015.1"/>
</dbReference>
<comment type="caution">
    <text evidence="1">The sequence shown here is derived from an EMBL/GenBank/DDBJ whole genome shotgun (WGS) entry which is preliminary data.</text>
</comment>
<keyword evidence="2" id="KW-1185">Reference proteome</keyword>